<reference evidence="3" key="1">
    <citation type="journal article" date="2020" name="Nat. Commun.">
        <title>Genome sequence of the cluster root forming white lupin.</title>
        <authorList>
            <person name="Hufnagel B."/>
            <person name="Marques A."/>
            <person name="Soriano A."/>
            <person name="Marques L."/>
            <person name="Divol F."/>
            <person name="Doumas P."/>
            <person name="Sallet E."/>
            <person name="Mancinotti D."/>
            <person name="Carrere S."/>
            <person name="Marande W."/>
            <person name="Arribat S."/>
            <person name="Keller J."/>
            <person name="Huneau C."/>
            <person name="Blein T."/>
            <person name="Aime D."/>
            <person name="Laguerre M."/>
            <person name="Taylor J."/>
            <person name="Schubert V."/>
            <person name="Nelson M."/>
            <person name="Geu-Flores F."/>
            <person name="Crespi M."/>
            <person name="Gallardo-Guerrero K."/>
            <person name="Delaux P.-M."/>
            <person name="Salse J."/>
            <person name="Berges H."/>
            <person name="Guyot R."/>
            <person name="Gouzy J."/>
            <person name="Peret B."/>
        </authorList>
    </citation>
    <scope>NUCLEOTIDE SEQUENCE [LARGE SCALE GENOMIC DNA]</scope>
    <source>
        <strain evidence="3">cv. Amiga</strain>
    </source>
</reference>
<evidence type="ECO:0000313" key="2">
    <source>
        <dbReference type="EMBL" id="KAE9616617.1"/>
    </source>
</evidence>
<feature type="signal peptide" evidence="1">
    <location>
        <begin position="1"/>
        <end position="16"/>
    </location>
</feature>
<accession>A0A6A4QSQ2</accession>
<sequence length="148" mass="16411">MLLFWFSVLCAPYCMPQAHDEITYYPQHPQVLLSVGIRRNPSEKILPMGISSTCNIPMVYEGMQPRISGYNFSFSNQETLDLFPLHPTGILEEKTTHGHVSSLPLVSPDSSTDTPFGSSGHVNEDGYCSGNRPFFNFFTSGQGSQVSD</sequence>
<protein>
    <submittedName>
        <fullName evidence="2">Uncharacterized protein</fullName>
    </submittedName>
</protein>
<name>A0A6A4QSQ2_LUPAL</name>
<dbReference type="Proteomes" id="UP000447434">
    <property type="component" value="Chromosome 3"/>
</dbReference>
<keyword evidence="1" id="KW-0732">Signal</keyword>
<dbReference type="EMBL" id="WOCE01000003">
    <property type="protein sequence ID" value="KAE9616617.1"/>
    <property type="molecule type" value="Genomic_DNA"/>
</dbReference>
<evidence type="ECO:0000256" key="1">
    <source>
        <dbReference type="SAM" id="SignalP"/>
    </source>
</evidence>
<dbReference type="OrthoDB" id="1896656at2759"/>
<gene>
    <name evidence="2" type="ORF">Lalb_Chr03g0026721</name>
</gene>
<evidence type="ECO:0000313" key="3">
    <source>
        <dbReference type="Proteomes" id="UP000447434"/>
    </source>
</evidence>
<feature type="chain" id="PRO_5025685600" evidence="1">
    <location>
        <begin position="17"/>
        <end position="148"/>
    </location>
</feature>
<comment type="caution">
    <text evidence="2">The sequence shown here is derived from an EMBL/GenBank/DDBJ whole genome shotgun (WGS) entry which is preliminary data.</text>
</comment>
<organism evidence="2 3">
    <name type="scientific">Lupinus albus</name>
    <name type="common">White lupine</name>
    <name type="synonym">Lupinus termis</name>
    <dbReference type="NCBI Taxonomy" id="3870"/>
    <lineage>
        <taxon>Eukaryota</taxon>
        <taxon>Viridiplantae</taxon>
        <taxon>Streptophyta</taxon>
        <taxon>Embryophyta</taxon>
        <taxon>Tracheophyta</taxon>
        <taxon>Spermatophyta</taxon>
        <taxon>Magnoliopsida</taxon>
        <taxon>eudicotyledons</taxon>
        <taxon>Gunneridae</taxon>
        <taxon>Pentapetalae</taxon>
        <taxon>rosids</taxon>
        <taxon>fabids</taxon>
        <taxon>Fabales</taxon>
        <taxon>Fabaceae</taxon>
        <taxon>Papilionoideae</taxon>
        <taxon>50 kb inversion clade</taxon>
        <taxon>genistoids sensu lato</taxon>
        <taxon>core genistoids</taxon>
        <taxon>Genisteae</taxon>
        <taxon>Lupinus</taxon>
    </lineage>
</organism>
<keyword evidence="3" id="KW-1185">Reference proteome</keyword>
<dbReference type="AlphaFoldDB" id="A0A6A4QSQ2"/>
<proteinExistence type="predicted"/>